<dbReference type="GO" id="GO:0003777">
    <property type="term" value="F:microtubule motor activity"/>
    <property type="evidence" value="ECO:0007669"/>
    <property type="project" value="InterPro"/>
</dbReference>
<accession>A0A7J0E3E1</accession>
<evidence type="ECO:0000256" key="1">
    <source>
        <dbReference type="ARBA" id="ARBA00022701"/>
    </source>
</evidence>
<feature type="region of interest" description="Disordered" evidence="8">
    <location>
        <begin position="130"/>
        <end position="154"/>
    </location>
</feature>
<dbReference type="PROSITE" id="PS00411">
    <property type="entry name" value="KINESIN_MOTOR_1"/>
    <property type="match status" value="1"/>
</dbReference>
<feature type="compositionally biased region" description="Low complexity" evidence="8">
    <location>
        <begin position="145"/>
        <end position="154"/>
    </location>
</feature>
<dbReference type="InterPro" id="IPR036961">
    <property type="entry name" value="Kinesin_motor_dom_sf"/>
</dbReference>
<evidence type="ECO:0000256" key="7">
    <source>
        <dbReference type="RuleBase" id="RU000394"/>
    </source>
</evidence>
<dbReference type="Pfam" id="PF12836">
    <property type="entry name" value="HHH_3"/>
    <property type="match status" value="1"/>
</dbReference>
<dbReference type="InterPro" id="IPR027640">
    <property type="entry name" value="Kinesin-like_fam"/>
</dbReference>
<evidence type="ECO:0000313" key="10">
    <source>
        <dbReference type="EMBL" id="GFY80958.1"/>
    </source>
</evidence>
<dbReference type="InterPro" id="IPR010994">
    <property type="entry name" value="RuvA_2-like"/>
</dbReference>
<evidence type="ECO:0000256" key="3">
    <source>
        <dbReference type="ARBA" id="ARBA00022840"/>
    </source>
</evidence>
<dbReference type="Proteomes" id="UP000585474">
    <property type="component" value="Unassembled WGS sequence"/>
</dbReference>
<feature type="binding site" evidence="6">
    <location>
        <begin position="111"/>
        <end position="118"/>
    </location>
    <ligand>
        <name>ATP</name>
        <dbReference type="ChEBI" id="CHEBI:30616"/>
    </ligand>
</feature>
<dbReference type="Gene3D" id="3.40.850.10">
    <property type="entry name" value="Kinesin motor domain"/>
    <property type="match status" value="2"/>
</dbReference>
<dbReference type="PANTHER" id="PTHR47969:SF9">
    <property type="entry name" value="KINESIN-LIKE PROTEIN"/>
    <property type="match status" value="1"/>
</dbReference>
<gene>
    <name evidence="10" type="ORF">Acr_01g0007670</name>
</gene>
<keyword evidence="2 6" id="KW-0547">Nucleotide-binding</keyword>
<comment type="caution">
    <text evidence="10">The sequence shown here is derived from an EMBL/GenBank/DDBJ whole genome shotgun (WGS) entry which is preliminary data.</text>
</comment>
<comment type="caution">
    <text evidence="6">Lacks conserved residue(s) required for the propagation of feature annotation.</text>
</comment>
<evidence type="ECO:0000256" key="8">
    <source>
        <dbReference type="SAM" id="MobiDB-lite"/>
    </source>
</evidence>
<dbReference type="Gene3D" id="1.10.150.280">
    <property type="entry name" value="AF1531-like domain"/>
    <property type="match status" value="1"/>
</dbReference>
<organism evidence="10 11">
    <name type="scientific">Actinidia rufa</name>
    <dbReference type="NCBI Taxonomy" id="165716"/>
    <lineage>
        <taxon>Eukaryota</taxon>
        <taxon>Viridiplantae</taxon>
        <taxon>Streptophyta</taxon>
        <taxon>Embryophyta</taxon>
        <taxon>Tracheophyta</taxon>
        <taxon>Spermatophyta</taxon>
        <taxon>Magnoliopsida</taxon>
        <taxon>eudicotyledons</taxon>
        <taxon>Gunneridae</taxon>
        <taxon>Pentapetalae</taxon>
        <taxon>asterids</taxon>
        <taxon>Ericales</taxon>
        <taxon>Actinidiaceae</taxon>
        <taxon>Actinidia</taxon>
    </lineage>
</organism>
<dbReference type="FunFam" id="1.10.150.280:FF:000003">
    <property type="entry name" value="Kinesin-like protein KIN-10C"/>
    <property type="match status" value="1"/>
</dbReference>
<dbReference type="InterPro" id="IPR027417">
    <property type="entry name" value="P-loop_NTPase"/>
</dbReference>
<dbReference type="GO" id="GO:0005524">
    <property type="term" value="F:ATP binding"/>
    <property type="evidence" value="ECO:0007669"/>
    <property type="project" value="UniProtKB-UniRule"/>
</dbReference>
<dbReference type="GO" id="GO:0005874">
    <property type="term" value="C:microtubule"/>
    <property type="evidence" value="ECO:0007669"/>
    <property type="project" value="UniProtKB-KW"/>
</dbReference>
<reference evidence="10 11" key="1">
    <citation type="submission" date="2019-07" db="EMBL/GenBank/DDBJ databases">
        <title>De Novo Assembly of kiwifruit Actinidia rufa.</title>
        <authorList>
            <person name="Sugita-Konishi S."/>
            <person name="Sato K."/>
            <person name="Mori E."/>
            <person name="Abe Y."/>
            <person name="Kisaki G."/>
            <person name="Hamano K."/>
            <person name="Suezawa K."/>
            <person name="Otani M."/>
            <person name="Fukuda T."/>
            <person name="Manabe T."/>
            <person name="Gomi K."/>
            <person name="Tabuchi M."/>
            <person name="Akimitsu K."/>
            <person name="Kataoka I."/>
        </authorList>
    </citation>
    <scope>NUCLEOTIDE SEQUENCE [LARGE SCALE GENOMIC DNA]</scope>
    <source>
        <strain evidence="11">cv. Fuchu</strain>
    </source>
</reference>
<dbReference type="GO" id="GO:0008017">
    <property type="term" value="F:microtubule binding"/>
    <property type="evidence" value="ECO:0007669"/>
    <property type="project" value="InterPro"/>
</dbReference>
<dbReference type="SMART" id="SM00129">
    <property type="entry name" value="KISc"/>
    <property type="match status" value="1"/>
</dbReference>
<dbReference type="OrthoDB" id="3176171at2759"/>
<dbReference type="InterPro" id="IPR001752">
    <property type="entry name" value="Kinesin_motor_dom"/>
</dbReference>
<dbReference type="InterPro" id="IPR019821">
    <property type="entry name" value="Kinesin_motor_CS"/>
</dbReference>
<keyword evidence="11" id="KW-1185">Reference proteome</keyword>
<evidence type="ECO:0000256" key="6">
    <source>
        <dbReference type="PROSITE-ProRule" id="PRU00283"/>
    </source>
</evidence>
<evidence type="ECO:0000313" key="11">
    <source>
        <dbReference type="Proteomes" id="UP000585474"/>
    </source>
</evidence>
<comment type="similarity">
    <text evidence="5">Belongs to the TRAFAC class myosin-kinesin ATPase superfamily. Kinesin family. KIN-10 subfamily.</text>
</comment>
<dbReference type="SUPFAM" id="SSF47781">
    <property type="entry name" value="RuvA domain 2-like"/>
    <property type="match status" value="1"/>
</dbReference>
<keyword evidence="4 6" id="KW-0505">Motor protein</keyword>
<feature type="domain" description="Kinesin motor" evidence="9">
    <location>
        <begin position="17"/>
        <end position="122"/>
    </location>
</feature>
<dbReference type="GO" id="GO:0005875">
    <property type="term" value="C:microtubule associated complex"/>
    <property type="evidence" value="ECO:0007669"/>
    <property type="project" value="TreeGrafter"/>
</dbReference>
<dbReference type="PROSITE" id="PS50067">
    <property type="entry name" value="KINESIN_MOTOR_2"/>
    <property type="match status" value="2"/>
</dbReference>
<dbReference type="PANTHER" id="PTHR47969">
    <property type="entry name" value="CHROMOSOME-ASSOCIATED KINESIN KIF4A-RELATED"/>
    <property type="match status" value="1"/>
</dbReference>
<evidence type="ECO:0000256" key="5">
    <source>
        <dbReference type="ARBA" id="ARBA00061615"/>
    </source>
</evidence>
<keyword evidence="3 6" id="KW-0067">ATP-binding</keyword>
<keyword evidence="1 7" id="KW-0493">Microtubule</keyword>
<proteinExistence type="inferred from homology"/>
<dbReference type="Pfam" id="PF00225">
    <property type="entry name" value="Kinesin"/>
    <property type="match status" value="2"/>
</dbReference>
<dbReference type="AlphaFoldDB" id="A0A7J0E3E1"/>
<dbReference type="GO" id="GO:0051231">
    <property type="term" value="P:spindle elongation"/>
    <property type="evidence" value="ECO:0007669"/>
    <property type="project" value="TreeGrafter"/>
</dbReference>
<dbReference type="GO" id="GO:0007052">
    <property type="term" value="P:mitotic spindle organization"/>
    <property type="evidence" value="ECO:0007669"/>
    <property type="project" value="TreeGrafter"/>
</dbReference>
<dbReference type="EMBL" id="BJWL01000001">
    <property type="protein sequence ID" value="GFY80958.1"/>
    <property type="molecule type" value="Genomic_DNA"/>
</dbReference>
<evidence type="ECO:0000256" key="2">
    <source>
        <dbReference type="ARBA" id="ARBA00022741"/>
    </source>
</evidence>
<feature type="domain" description="Kinesin motor" evidence="9">
    <location>
        <begin position="169"/>
        <end position="306"/>
    </location>
</feature>
<name>A0A7J0E3E1_9ERIC</name>
<evidence type="ECO:0000259" key="9">
    <source>
        <dbReference type="PROSITE" id="PS50067"/>
    </source>
</evidence>
<dbReference type="SUPFAM" id="SSF52540">
    <property type="entry name" value="P-loop containing nucleoside triphosphate hydrolases"/>
    <property type="match status" value="1"/>
</dbReference>
<evidence type="ECO:0000256" key="4">
    <source>
        <dbReference type="ARBA" id="ARBA00023175"/>
    </source>
</evidence>
<protein>
    <recommendedName>
        <fullName evidence="7">Kinesin-like protein</fullName>
    </recommendedName>
</protein>
<dbReference type="PRINTS" id="PR00380">
    <property type="entry name" value="KINESINHEAVY"/>
</dbReference>
<sequence>MSTPAIPSQSNCSSISKVRVILRVRPFLPHEIAARNGNSTPCVSVLDSEFDSNPEVTVQLKDQETCRNECYKLDSFFGQEDNNVSKIFYREVSSLIPGIFHGCNATVFAYGATCSGKTYTMQVLRSYGSQSTGNSSVGRQRWADSSQGTVSGSSLSPCLNSMRHFLAENQRRKVAHTGLNDVSSRSHGVLAITVSTHCGDGSGAIVTGKLNLIDLAGNEDNRRTCNEGIRLQESAKINQSLFALSNVIYALNNNQPRVPYRESKLTRILQDSLGGTSHALMVACLNPGEYQESLHTVSLAARFTPYLQFYSSAQKNETPKVKIDMEAKLRAWLESKGKTKSAQRMGAFGSPFLSNALSSAKKPIAYHSSRKTEDMYAPRVDKSEVISDDGGLRNLQQLNLMARFNCICPICASGKSQKHGTPLDKFNVLSSNLKSSLIQEYVDFLNQASREELMELKGIGQKMADYILELRETSPLKSLGDLEKIGLSSKQVHNMFNRTARGILCSPDLLVIVKLIAI</sequence>
<dbReference type="GO" id="GO:0007018">
    <property type="term" value="P:microtubule-based movement"/>
    <property type="evidence" value="ECO:0007669"/>
    <property type="project" value="InterPro"/>
</dbReference>